<reference evidence="9 10" key="1">
    <citation type="journal article" date="2011" name="Stand. Genomic Sci.">
        <title>Complete genome sequence of the acetate-degrading sulfate reducer Desulfobacca acetoxidans type strain (ASRB2).</title>
        <authorList>
            <person name="Goker M."/>
            <person name="Teshima H."/>
            <person name="Lapidus A."/>
            <person name="Nolan M."/>
            <person name="Lucas S."/>
            <person name="Hammon N."/>
            <person name="Deshpande S."/>
            <person name="Cheng J.F."/>
            <person name="Tapia R."/>
            <person name="Han C."/>
            <person name="Goodwin L."/>
            <person name="Pitluck S."/>
            <person name="Huntemann M."/>
            <person name="Liolios K."/>
            <person name="Ivanova N."/>
            <person name="Pagani I."/>
            <person name="Mavromatis K."/>
            <person name="Ovchinikova G."/>
            <person name="Pati A."/>
            <person name="Chen A."/>
            <person name="Palaniappan K."/>
            <person name="Land M."/>
            <person name="Hauser L."/>
            <person name="Brambilla E.M."/>
            <person name="Rohde M."/>
            <person name="Spring S."/>
            <person name="Detter J.C."/>
            <person name="Woyke T."/>
            <person name="Bristow J."/>
            <person name="Eisen J.A."/>
            <person name="Markowitz V."/>
            <person name="Hugenholtz P."/>
            <person name="Kyrpides N.C."/>
            <person name="Klenk H.P."/>
        </authorList>
    </citation>
    <scope>NUCLEOTIDE SEQUENCE [LARGE SCALE GENOMIC DNA]</scope>
    <source>
        <strain evidence="10">ATCC 700848 / DSM 11109 / ASRB2</strain>
    </source>
</reference>
<evidence type="ECO:0000256" key="7">
    <source>
        <dbReference type="SAM" id="Phobius"/>
    </source>
</evidence>
<evidence type="ECO:0000256" key="4">
    <source>
        <dbReference type="ARBA" id="ARBA00022643"/>
    </source>
</evidence>
<evidence type="ECO:0000256" key="6">
    <source>
        <dbReference type="ARBA" id="ARBA00023002"/>
    </source>
</evidence>
<dbReference type="SUPFAM" id="SSF51395">
    <property type="entry name" value="FMN-linked oxidoreductases"/>
    <property type="match status" value="1"/>
</dbReference>
<dbReference type="Proteomes" id="UP000000483">
    <property type="component" value="Chromosome"/>
</dbReference>
<dbReference type="GO" id="GO:0044205">
    <property type="term" value="P:'de novo' UMP biosynthetic process"/>
    <property type="evidence" value="ECO:0007669"/>
    <property type="project" value="UniProtKB-UniPathway"/>
</dbReference>
<dbReference type="PIRSF" id="PIRSF000164">
    <property type="entry name" value="DHO_oxidase"/>
    <property type="match status" value="1"/>
</dbReference>
<evidence type="ECO:0000256" key="3">
    <source>
        <dbReference type="ARBA" id="ARBA00022630"/>
    </source>
</evidence>
<dbReference type="GO" id="GO:0005737">
    <property type="term" value="C:cytoplasm"/>
    <property type="evidence" value="ECO:0007669"/>
    <property type="project" value="InterPro"/>
</dbReference>
<feature type="transmembrane region" description="Helical" evidence="7">
    <location>
        <begin position="12"/>
        <end position="32"/>
    </location>
</feature>
<keyword evidence="7" id="KW-0812">Transmembrane</keyword>
<comment type="pathway">
    <text evidence="2">Pyrimidine metabolism; UMP biosynthesis via de novo pathway.</text>
</comment>
<protein>
    <submittedName>
        <fullName evidence="9">Histidine biosynthesis protein</fullName>
    </submittedName>
</protein>
<evidence type="ECO:0000313" key="9">
    <source>
        <dbReference type="EMBL" id="AEB09333.1"/>
    </source>
</evidence>
<evidence type="ECO:0000256" key="2">
    <source>
        <dbReference type="ARBA" id="ARBA00004725"/>
    </source>
</evidence>
<evidence type="ECO:0000256" key="1">
    <source>
        <dbReference type="ARBA" id="ARBA00001917"/>
    </source>
</evidence>
<keyword evidence="5" id="KW-0665">Pyrimidine biosynthesis</keyword>
<dbReference type="HOGENOM" id="CLU_042042_0_1_7"/>
<keyword evidence="6" id="KW-0560">Oxidoreductase</keyword>
<proteinExistence type="predicted"/>
<dbReference type="Pfam" id="PF01180">
    <property type="entry name" value="DHO_dh"/>
    <property type="match status" value="1"/>
</dbReference>
<evidence type="ECO:0000313" key="10">
    <source>
        <dbReference type="Proteomes" id="UP000000483"/>
    </source>
</evidence>
<keyword evidence="10" id="KW-1185">Reference proteome</keyword>
<keyword evidence="3" id="KW-0285">Flavoprotein</keyword>
<dbReference type="KEGG" id="dao:Desac_1478"/>
<keyword evidence="7" id="KW-1133">Transmembrane helix</keyword>
<gene>
    <name evidence="9" type="ordered locus">Desac_1478</name>
</gene>
<evidence type="ECO:0000259" key="8">
    <source>
        <dbReference type="Pfam" id="PF01180"/>
    </source>
</evidence>
<feature type="domain" description="Dihydroorotate dehydrogenase catalytic" evidence="8">
    <location>
        <begin position="48"/>
        <end position="289"/>
    </location>
</feature>
<name>F2NCQ2_DESAR</name>
<dbReference type="AlphaFoldDB" id="F2NCQ2"/>
<comment type="cofactor">
    <cofactor evidence="1">
        <name>FMN</name>
        <dbReference type="ChEBI" id="CHEBI:58210"/>
    </cofactor>
</comment>
<reference evidence="10" key="2">
    <citation type="submission" date="2011-03" db="EMBL/GenBank/DDBJ databases">
        <title>The complete genome of Desulfobacca acetoxidans DSM 11109.</title>
        <authorList>
            <consortium name="US DOE Joint Genome Institute (JGI-PGF)"/>
            <person name="Lucas S."/>
            <person name="Copeland A."/>
            <person name="Lapidus A."/>
            <person name="Bruce D."/>
            <person name="Goodwin L."/>
            <person name="Pitluck S."/>
            <person name="Peters L."/>
            <person name="Kyrpides N."/>
            <person name="Mavromatis K."/>
            <person name="Ivanova N."/>
            <person name="Ovchinnikova G."/>
            <person name="Teshima H."/>
            <person name="Detter J.C."/>
            <person name="Han C."/>
            <person name="Land M."/>
            <person name="Hauser L."/>
            <person name="Markowitz V."/>
            <person name="Cheng J.-F."/>
            <person name="Hugenholtz P."/>
            <person name="Woyke T."/>
            <person name="Wu D."/>
            <person name="Spring S."/>
            <person name="Schueler E."/>
            <person name="Brambilla E."/>
            <person name="Klenk H.-P."/>
            <person name="Eisen J.A."/>
        </authorList>
    </citation>
    <scope>NUCLEOTIDE SEQUENCE [LARGE SCALE GENOMIC DNA]</scope>
    <source>
        <strain evidence="10">ATCC 700848 / DSM 11109 / ASRB2</strain>
    </source>
</reference>
<sequence>MVMANRKQRISPVIISTAFGPGGSGIFPYSWLPTYRRLLRVVRQTGTTIISKSATRRQRRGNFIPANPLTWGYIRRIPELGMLNAYGLTNQGVEVCAAEIRQSLIDGYNVIPNFYPEFSRGEETAIRETLEAIEIYRKTLGVDFGGLELNFSCPNVQEAVAENITQAIACVRAVRRYAELFLIAKISVMHPFEFAQELENLGVGAIHGVNTIPYAMIFPAGRFPPSPLAAAGGGGVSGGPAFPAALVYNRELRKKVKLFLIMGCGVSCLADVKRYFDLGADAVSICTMALRRPGEVARLVETMNKKD</sequence>
<dbReference type="GO" id="GO:0004152">
    <property type="term" value="F:dihydroorotate dehydrogenase activity"/>
    <property type="evidence" value="ECO:0007669"/>
    <property type="project" value="InterPro"/>
</dbReference>
<dbReference type="UniPathway" id="UPA00070"/>
<keyword evidence="4" id="KW-0288">FMN</keyword>
<organism evidence="9 10">
    <name type="scientific">Desulfobacca acetoxidans (strain ATCC 700848 / DSM 11109 / ASRB2)</name>
    <dbReference type="NCBI Taxonomy" id="880072"/>
    <lineage>
        <taxon>Bacteria</taxon>
        <taxon>Pseudomonadati</taxon>
        <taxon>Thermodesulfobacteriota</taxon>
        <taxon>Desulfobaccia</taxon>
        <taxon>Desulfobaccales</taxon>
        <taxon>Desulfobaccaceae</taxon>
        <taxon>Desulfobacca</taxon>
    </lineage>
</organism>
<dbReference type="Gene3D" id="3.20.20.70">
    <property type="entry name" value="Aldolase class I"/>
    <property type="match status" value="1"/>
</dbReference>
<dbReference type="STRING" id="880072.Desac_1478"/>
<dbReference type="EMBL" id="CP002629">
    <property type="protein sequence ID" value="AEB09333.1"/>
    <property type="molecule type" value="Genomic_DNA"/>
</dbReference>
<dbReference type="InterPro" id="IPR012135">
    <property type="entry name" value="Dihydroorotate_DH_1_2"/>
</dbReference>
<dbReference type="InterPro" id="IPR005720">
    <property type="entry name" value="Dihydroorotate_DH_cat"/>
</dbReference>
<keyword evidence="7" id="KW-0472">Membrane</keyword>
<dbReference type="eggNOG" id="COG0167">
    <property type="taxonomic scope" value="Bacteria"/>
</dbReference>
<dbReference type="InterPro" id="IPR013785">
    <property type="entry name" value="Aldolase_TIM"/>
</dbReference>
<accession>F2NCQ2</accession>
<dbReference type="OrthoDB" id="9802377at2"/>
<evidence type="ECO:0000256" key="5">
    <source>
        <dbReference type="ARBA" id="ARBA00022975"/>
    </source>
</evidence>